<proteinExistence type="inferred from homology"/>
<evidence type="ECO:0000256" key="1">
    <source>
        <dbReference type="ARBA" id="ARBA00004651"/>
    </source>
</evidence>
<keyword evidence="10" id="KW-1185">Reference proteome</keyword>
<feature type="transmembrane region" description="Helical" evidence="7">
    <location>
        <begin position="62"/>
        <end position="81"/>
    </location>
</feature>
<evidence type="ECO:0000256" key="7">
    <source>
        <dbReference type="SAM" id="Phobius"/>
    </source>
</evidence>
<comment type="caution">
    <text evidence="9">The sequence shown here is derived from an EMBL/GenBank/DDBJ whole genome shotgun (WGS) entry which is preliminary data.</text>
</comment>
<evidence type="ECO:0000256" key="3">
    <source>
        <dbReference type="ARBA" id="ARBA00022475"/>
    </source>
</evidence>
<dbReference type="EMBL" id="JBHSNS010000001">
    <property type="protein sequence ID" value="MFC5728040.1"/>
    <property type="molecule type" value="Genomic_DNA"/>
</dbReference>
<gene>
    <name evidence="9" type="ORF">ACFPQB_03865</name>
</gene>
<evidence type="ECO:0000256" key="6">
    <source>
        <dbReference type="ARBA" id="ARBA00023136"/>
    </source>
</evidence>
<evidence type="ECO:0000259" key="8">
    <source>
        <dbReference type="Pfam" id="PF03458"/>
    </source>
</evidence>
<feature type="transmembrane region" description="Helical" evidence="7">
    <location>
        <begin position="149"/>
        <end position="167"/>
    </location>
</feature>
<reference evidence="10" key="1">
    <citation type="journal article" date="2019" name="Int. J. Syst. Evol. Microbiol.">
        <title>The Global Catalogue of Microorganisms (GCM) 10K type strain sequencing project: providing services to taxonomists for standard genome sequencing and annotation.</title>
        <authorList>
            <consortium name="The Broad Institute Genomics Platform"/>
            <consortium name="The Broad Institute Genome Sequencing Center for Infectious Disease"/>
            <person name="Wu L."/>
            <person name="Ma J."/>
        </authorList>
    </citation>
    <scope>NUCLEOTIDE SEQUENCE [LARGE SCALE GENOMIC DNA]</scope>
    <source>
        <strain evidence="10">YIM 94188</strain>
    </source>
</reference>
<accession>A0ABW0ZHQ5</accession>
<organism evidence="9 10">
    <name type="scientific">Nocardioides vastitatis</name>
    <dbReference type="NCBI Taxonomy" id="2568655"/>
    <lineage>
        <taxon>Bacteria</taxon>
        <taxon>Bacillati</taxon>
        <taxon>Actinomycetota</taxon>
        <taxon>Actinomycetes</taxon>
        <taxon>Propionibacteriales</taxon>
        <taxon>Nocardioidaceae</taxon>
        <taxon>Nocardioides</taxon>
    </lineage>
</organism>
<evidence type="ECO:0000256" key="4">
    <source>
        <dbReference type="ARBA" id="ARBA00022692"/>
    </source>
</evidence>
<dbReference type="Proteomes" id="UP001596072">
    <property type="component" value="Unassembled WGS sequence"/>
</dbReference>
<keyword evidence="5 7" id="KW-1133">Transmembrane helix</keyword>
<dbReference type="PANTHER" id="PTHR30506:SF3">
    <property type="entry name" value="UPF0126 INNER MEMBRANE PROTEIN YADS-RELATED"/>
    <property type="match status" value="1"/>
</dbReference>
<feature type="transmembrane region" description="Helical" evidence="7">
    <location>
        <begin position="30"/>
        <end position="50"/>
    </location>
</feature>
<keyword evidence="6 7" id="KW-0472">Membrane</keyword>
<evidence type="ECO:0000313" key="9">
    <source>
        <dbReference type="EMBL" id="MFC5728040.1"/>
    </source>
</evidence>
<feature type="domain" description="Glycine transporter" evidence="8">
    <location>
        <begin position="5"/>
        <end position="79"/>
    </location>
</feature>
<comment type="similarity">
    <text evidence="2">Belongs to the UPF0126 family.</text>
</comment>
<feature type="transmembrane region" description="Helical" evidence="7">
    <location>
        <begin position="6"/>
        <end position="23"/>
    </location>
</feature>
<comment type="subcellular location">
    <subcellularLocation>
        <location evidence="1">Cell membrane</location>
        <topology evidence="1">Multi-pass membrane protein</topology>
    </subcellularLocation>
</comment>
<dbReference type="RefSeq" id="WP_136431698.1">
    <property type="nucleotide sequence ID" value="NZ_JBHSNS010000001.1"/>
</dbReference>
<keyword evidence="4 7" id="KW-0812">Transmembrane</keyword>
<feature type="transmembrane region" description="Helical" evidence="7">
    <location>
        <begin position="118"/>
        <end position="137"/>
    </location>
</feature>
<dbReference type="Pfam" id="PF03458">
    <property type="entry name" value="Gly_transporter"/>
    <property type="match status" value="2"/>
</dbReference>
<evidence type="ECO:0000256" key="2">
    <source>
        <dbReference type="ARBA" id="ARBA00008193"/>
    </source>
</evidence>
<keyword evidence="3" id="KW-1003">Cell membrane</keyword>
<dbReference type="PANTHER" id="PTHR30506">
    <property type="entry name" value="INNER MEMBRANE PROTEIN"/>
    <property type="match status" value="1"/>
</dbReference>
<sequence length="206" mass="21180">MLLLTLDLLGIFVFAVSGGLLAVRKRLDIVGVVVLAMVTGLGGGLIRDVLIGALPPPALEDWRYLVTPILAGLVTFLWHPAVGRLEGVINVFDAAGLGMFAVAGALKAHEYGLGPVPAAMLGMLTGIGGGAIRDLLAGQVPVVLRDGEFYAIPALIGSAVAVTGVHLGLPLPVVAVPAAAMTTGWRLIALRRGWTAPLPRDVPPPT</sequence>
<evidence type="ECO:0000313" key="10">
    <source>
        <dbReference type="Proteomes" id="UP001596072"/>
    </source>
</evidence>
<protein>
    <submittedName>
        <fullName evidence="9">Trimeric intracellular cation channel family protein</fullName>
    </submittedName>
</protein>
<name>A0ABW0ZHQ5_9ACTN</name>
<feature type="domain" description="Glycine transporter" evidence="8">
    <location>
        <begin position="91"/>
        <end position="163"/>
    </location>
</feature>
<feature type="transmembrane region" description="Helical" evidence="7">
    <location>
        <begin position="88"/>
        <end position="106"/>
    </location>
</feature>
<evidence type="ECO:0000256" key="5">
    <source>
        <dbReference type="ARBA" id="ARBA00022989"/>
    </source>
</evidence>
<dbReference type="InterPro" id="IPR005115">
    <property type="entry name" value="Gly_transporter"/>
</dbReference>